<feature type="compositionally biased region" description="Low complexity" evidence="14">
    <location>
        <begin position="435"/>
        <end position="452"/>
    </location>
</feature>
<feature type="region of interest" description="Disordered" evidence="14">
    <location>
        <begin position="1558"/>
        <end position="1580"/>
    </location>
</feature>
<feature type="region of interest" description="Disordered" evidence="14">
    <location>
        <begin position="2974"/>
        <end position="3013"/>
    </location>
</feature>
<feature type="compositionally biased region" description="Basic and acidic residues" evidence="14">
    <location>
        <begin position="93"/>
        <end position="103"/>
    </location>
</feature>
<feature type="region of interest" description="Disordered" evidence="14">
    <location>
        <begin position="2525"/>
        <end position="2547"/>
    </location>
</feature>
<dbReference type="Pfam" id="PF00096">
    <property type="entry name" value="zf-C2H2"/>
    <property type="match status" value="1"/>
</dbReference>
<dbReference type="SUPFAM" id="SSF46689">
    <property type="entry name" value="Homeodomain-like"/>
    <property type="match status" value="4"/>
</dbReference>
<feature type="region of interest" description="Disordered" evidence="14">
    <location>
        <begin position="1962"/>
        <end position="2053"/>
    </location>
</feature>
<feature type="region of interest" description="Disordered" evidence="14">
    <location>
        <begin position="1"/>
        <end position="103"/>
    </location>
</feature>
<sequence>MEPEPVAMSLAPGGDFPATSVATATSVKVPTTRTTGVDQQHQLQKGQLQEQRNGRLDEPGMSPEQSSSPPVDMVQASSPPDPTFTSTSPRHNPVSEDVEKFDGKIVYNPDGSAYIIDDPGELSEEDASSGLDLPKQEGSIVDAGREELSAKILPPLASAFYVSRNPALYQALYSQGYPSLMPDKKVPDVPVVHSYRVYTVRSQTSQKSRDGEKTENGKDKFKVPPTDFSSVPIKPILMCFMCRLSFGYVKSFVTHAMSDHGMVLNDEEKEIMSQRNTSAVIQQVGKEKEPLISFLEPVYPAPRHEEGHGRGHRPSPPDDGAASLNSSVPFWKNPTRTSPSRGSHEVQVSSPVSSAGLASETSPGRESVSSRTPETRPAASPCSKSSTSPSPARLYQASEACDTSLADPGTLKRPPSVSPGHLKQGTPVHTTSAHSPSGVPSGNPSPSGMSIGACPEHINGKPNGLECANCDLIMNSSQLGCHIGLMQSRNSCKTLKCPKCNWHYKYQETLEIHMKEKHPENETTCIYCITNQPHPRLSRGESYTCGYKPYRCEVCNYSTTTKGNLSIHMQSDKHLNNMQELQNGGSQLPAQVPESNQLPPQLPPLPPSPHAPGVQKVKQKPTWRCDVCNYETNVARNLRIHMTSEKHTHNMMVLQQNVKHMQQLSALHAQANSGQLDASSLMQIMAMSGEKSTSEATLADMAYSQAVLLQLMTGGSLASHGMDPEMSTPVPPEALEQGDPVEPNPSGMFQCCVCAIFSTDNLEALNQHLSADRSRLPEPDVLVLVAGNYICKLCSYKTNLKANFQLHCKTDKHLQKLQHMSHVREGGPKNDWRLKYLNLTQPVQVRCNACDFYTNSTHKLGLHSQSQAHDVGAMLWWHLRRCEDGVRGEGRLYSCGLCAFTTTVKMQMVKHVRSVKHIQAEQLLQLKRRQEGHDTVAEMADIFFVTSLGDIEEHASDKREGKSSDLDQDGEDSSRLKSALEKENKGSIACPLCQEAASDRAGLEKHLMQIHNVNFDGMQRLLAMVGQSHWLSGQKGSFEDVVMKDDQETSDSELPDELKCQTCHTTYRTVEELASHQTAADHVELKQTPRGPGYLCWKKGCNQYFQNVQALQTHFMEIHAKNQQLAVSERHVYKYRCNQCSLAFKTLEKLQLHSQYHLIRESTSCILCHRSFRSVQALQKHLETAHNDLPEAKLQQYKASLMNNPVVQAGLSGQVLDPAAMELLKKESTKDEECGPDEDEDKPDEENANEDDEDSKSGDDSGGSKQQVLEDYLNSPAVAEDSYNDPSRKYKCHKCKAAFTRQSYLTSHNKTLLHRKGEKLSYPMEKYLDPNRPFKCEICKESFTQKNILLVHYNSVSHLHKLKRAMQEQQSQPGTQTDGSSPPGASMLASIANKELDDDKKPYRCNICRVAYSQGSTLDIHIRSVLHQTRASKIQDLALSGQLDLNKPLIEQPEHHRAQETQKKILQDMLGVGKYTQPLSLETSSQFSPPCTSTAMTTSPTPRSGSAQQSPKSAHSCSRCGAIFGNQEQLTQHQQFSCLFQSPMASLSAVEGTSQMILQQAQRHQGEDHRSSPDKDMLEETPRFTIPVKKSSLVQKQLLRSYGFELVMQFLEYHQKRTAEESLGDRSDEDKSPEGEEAEGRNQNIPELEKSVCRSCGKQFSSIWVARAHAEEIHQDFVPFSTVETFAEEFRKDYDERMVEAGGSEDSDQRPREEEGNPSGGHLLSEAGALMQASGESAISSASGAGNPLYTTATSGMDKKTTISSSASVSPNLFQQQMGDMTAALSAMQQMQLNPMMMASLSLGMGLPFGMNALTAMNLQPPLFPFMMAPPLDPVMTAAMMQQSQNSLVPGAIDPNLLASHQQKLLQQQQHQQQVAGPSKRARTRITDEQLKILRAHFDINNSPSEEQINEMAQQSGLPPKVIKHWFRNTLFKERQRNKDSPYNFSNPPSTTLNLEEYEKTGEAKVTSLARQDEDSSSQKDESGKPPEQKRARISEDPIPSVKIKDAMDDAGGEHSRENKTSSKPTSQSQEEMSAVKLESPKPPSSSSTPSSLTLTSIISSQLNSEMASRAPQFSTPLNPLAPFQVSPHTGGFLPFPPTPPPPTAVKSEISPAHSTPTSSYSSTPTTSNSAGGTGKRANRTRFTDYQIKVLQEFFENNAYPKDDDLEYLSKLLNLSPRVIVVWFQNARQKARKVYENQPPIDPSDEGAGRFQRTPGLNYQCKKCLLVFQRYYELIRHQKSHCFKAEDAKRSAQAQAAAAAVAAGSIPTHSEDSSSSSIADSCNTVTSSQHSQHIPSVKSESQFQCEQCKLVFPRFELWREHQLVHMMNPNLFASHHVGSAGAMTQPEGSTNSSPGPESSSQKRRPEESEDEKDDQHSKRLRTTILPEQLDYLYQKYQVESNPSRKMLENIAREVGLKKRVVQVWFQNTRARERKGQYRAHAHVINKRCPLCPALFKVRSALESHLATKHSEQFARGEINVDSLPDEDSGPETSVPSHIPYSGLLYSNLEQDVKKQYEEALRGYLGDDTSVHSGSHGTDTPLDLSKPGGESMIEEVRIGGLQDETLSVTYSESTDCCDGEEETNPSTSPQPLPQSAKQSSGGGKRFRTQMSSLQVRVMKSIFADYKTPTMAECELLGQEIGLPKRVVQVWFQNARAKEKKNKLALAKTLGSEIEAPPPPEECTFCKVRYSHKYALQDHLFSKRHINALKAASGDEGPKSTSPSTNGPKPGENFPMQGDSEAERFLMQMYGFSMASGSSPSAAVLSHAPFMPPLSGFQPNSLPGEKRDPDYPSLTFGPPFIGDAISVCLHFWQLQSVINNGQGKRRIDDLMLGGKEGINEDDSWDGKGRPGLPDAWSRGIPLGLLQLPMTVVAQVSGVLAEPGTSKVAFTQDGKNVTSEPGASEVDLPLAVVCKGCRCAFPTEVQVAGHQCPGRSTGMGMLRILQHFYACCVCQEKFPTAEAYRVHMANEHHRHFQAGGTDSNGNIAKGESADNPRLGGGEVTHRSPPTALRMGQ</sequence>
<evidence type="ECO:0008006" key="19">
    <source>
        <dbReference type="Google" id="ProtNLM"/>
    </source>
</evidence>
<evidence type="ECO:0000256" key="7">
    <source>
        <dbReference type="ARBA" id="ARBA00023125"/>
    </source>
</evidence>
<feature type="region of interest" description="Disordered" evidence="14">
    <location>
        <begin position="115"/>
        <end position="135"/>
    </location>
</feature>
<feature type="region of interest" description="Disordered" evidence="14">
    <location>
        <begin position="2709"/>
        <end position="2735"/>
    </location>
</feature>
<keyword evidence="10 12" id="KW-0539">Nucleus</keyword>
<keyword evidence="2" id="KW-0479">Metal-binding</keyword>
<protein>
    <recommendedName>
        <fullName evidence="19">Zinc finger homeobox protein 3</fullName>
    </recommendedName>
</protein>
<feature type="region of interest" description="Disordered" evidence="14">
    <location>
        <begin position="954"/>
        <end position="980"/>
    </location>
</feature>
<keyword evidence="18" id="KW-1185">Reference proteome</keyword>
<feature type="compositionally biased region" description="Basic and acidic residues" evidence="14">
    <location>
        <begin position="1619"/>
        <end position="1640"/>
    </location>
</feature>
<feature type="DNA-binding region" description="Homeobox" evidence="12">
    <location>
        <begin position="2136"/>
        <end position="2195"/>
    </location>
</feature>
<evidence type="ECO:0000256" key="9">
    <source>
        <dbReference type="ARBA" id="ARBA00023163"/>
    </source>
</evidence>
<dbReference type="PROSITE" id="PS00028">
    <property type="entry name" value="ZINC_FINGER_C2H2_1"/>
    <property type="match status" value="12"/>
</dbReference>
<feature type="DNA-binding region" description="Homeobox" evidence="12">
    <location>
        <begin position="2377"/>
        <end position="2436"/>
    </location>
</feature>
<dbReference type="PANTHER" id="PTHR45891:SF3">
    <property type="entry name" value="ZINC FINGER PROTEIN 2"/>
    <property type="match status" value="1"/>
</dbReference>
<feature type="region of interest" description="Disordered" evidence="14">
    <location>
        <begin position="1619"/>
        <end position="1646"/>
    </location>
</feature>
<feature type="domain" description="Homeobox" evidence="15">
    <location>
        <begin position="2600"/>
        <end position="2660"/>
    </location>
</feature>
<feature type="compositionally biased region" description="Basic and acidic residues" evidence="14">
    <location>
        <begin position="207"/>
        <end position="222"/>
    </location>
</feature>
<dbReference type="CDD" id="cd00086">
    <property type="entry name" value="homeodomain"/>
    <property type="match status" value="4"/>
</dbReference>
<feature type="compositionally biased region" description="Pro residues" evidence="14">
    <location>
        <begin position="2095"/>
        <end position="2104"/>
    </location>
</feature>
<dbReference type="EMBL" id="LR900892">
    <property type="protein sequence ID" value="CAD7247195.1"/>
    <property type="molecule type" value="Genomic_DNA"/>
</dbReference>
<dbReference type="OrthoDB" id="6417226at2759"/>
<evidence type="ECO:0000256" key="13">
    <source>
        <dbReference type="RuleBase" id="RU000682"/>
    </source>
</evidence>
<dbReference type="FunFam" id="1.10.10.60:FF:000064">
    <property type="entry name" value="Zinc finger homeobox protein 4"/>
    <property type="match status" value="1"/>
</dbReference>
<evidence type="ECO:0000256" key="4">
    <source>
        <dbReference type="ARBA" id="ARBA00022771"/>
    </source>
</evidence>
<feature type="region of interest" description="Disordered" evidence="14">
    <location>
        <begin position="301"/>
        <end position="455"/>
    </location>
</feature>
<evidence type="ECO:0000256" key="2">
    <source>
        <dbReference type="ARBA" id="ARBA00022723"/>
    </source>
</evidence>
<evidence type="ECO:0000256" key="12">
    <source>
        <dbReference type="PROSITE-ProRule" id="PRU00108"/>
    </source>
</evidence>
<dbReference type="InterPro" id="IPR051968">
    <property type="entry name" value="ZnFinger_Homeobox_TR"/>
</dbReference>
<dbReference type="InterPro" id="IPR036236">
    <property type="entry name" value="Znf_C2H2_sf"/>
</dbReference>
<feature type="domain" description="C2H2-type" evidence="16">
    <location>
        <begin position="1334"/>
        <end position="1365"/>
    </location>
</feature>
<dbReference type="SMART" id="SM00451">
    <property type="entry name" value="ZnF_U1"/>
    <property type="match status" value="8"/>
</dbReference>
<feature type="compositionally biased region" description="Polar residues" evidence="14">
    <location>
        <begin position="1367"/>
        <end position="1380"/>
    </location>
</feature>
<keyword evidence="8 12" id="KW-0371">Homeobox</keyword>
<dbReference type="Pfam" id="PF00046">
    <property type="entry name" value="Homeodomain"/>
    <property type="match status" value="4"/>
</dbReference>
<feature type="compositionally biased region" description="Basic and acidic residues" evidence="14">
    <location>
        <begin position="1564"/>
        <end position="1580"/>
    </location>
</feature>
<dbReference type="SUPFAM" id="SSF57667">
    <property type="entry name" value="beta-beta-alpha zinc fingers"/>
    <property type="match status" value="5"/>
</dbReference>
<evidence type="ECO:0000256" key="8">
    <source>
        <dbReference type="ARBA" id="ARBA00023155"/>
    </source>
</evidence>
<feature type="compositionally biased region" description="Polar residues" evidence="14">
    <location>
        <begin position="323"/>
        <end position="353"/>
    </location>
</feature>
<feature type="region of interest" description="Disordered" evidence="14">
    <location>
        <begin position="2340"/>
        <end position="2381"/>
    </location>
</feature>
<evidence type="ECO:0000313" key="18">
    <source>
        <dbReference type="Proteomes" id="UP000677054"/>
    </source>
</evidence>
<feature type="domain" description="C2H2-type" evidence="16">
    <location>
        <begin position="550"/>
        <end position="579"/>
    </location>
</feature>
<dbReference type="GO" id="GO:0008270">
    <property type="term" value="F:zinc ion binding"/>
    <property type="evidence" value="ECO:0007669"/>
    <property type="project" value="UniProtKB-KW"/>
</dbReference>
<evidence type="ECO:0000256" key="14">
    <source>
        <dbReference type="SAM" id="MobiDB-lite"/>
    </source>
</evidence>
<evidence type="ECO:0000259" key="16">
    <source>
        <dbReference type="PROSITE" id="PS50157"/>
    </source>
</evidence>
<feature type="domain" description="Homeobox" evidence="15">
    <location>
        <begin position="2134"/>
        <end position="2194"/>
    </location>
</feature>
<dbReference type="Gene3D" id="3.30.160.60">
    <property type="entry name" value="Classic Zinc Finger"/>
    <property type="match status" value="3"/>
</dbReference>
<accession>A0A7R8XG65</accession>
<dbReference type="GO" id="GO:0005634">
    <property type="term" value="C:nucleus"/>
    <property type="evidence" value="ECO:0007669"/>
    <property type="project" value="UniProtKB-SubCell"/>
</dbReference>
<dbReference type="PANTHER" id="PTHR45891">
    <property type="entry name" value="ZINC FINGER HOMEOBOX PROTEIN"/>
    <property type="match status" value="1"/>
</dbReference>
<feature type="compositionally biased region" description="Polar residues" evidence="14">
    <location>
        <begin position="2068"/>
        <end position="2078"/>
    </location>
</feature>
<feature type="compositionally biased region" description="Polar residues" evidence="14">
    <location>
        <begin position="20"/>
        <end position="38"/>
    </location>
</feature>
<feature type="domain" description="C2H2-type" evidence="16">
    <location>
        <begin position="1135"/>
        <end position="1162"/>
    </location>
</feature>
<evidence type="ECO:0000256" key="3">
    <source>
        <dbReference type="ARBA" id="ARBA00022737"/>
    </source>
</evidence>
<feature type="region of interest" description="Disordered" evidence="14">
    <location>
        <begin position="583"/>
        <end position="616"/>
    </location>
</feature>
<keyword evidence="9" id="KW-0804">Transcription</keyword>
<feature type="compositionally biased region" description="Low complexity" evidence="14">
    <location>
        <begin position="377"/>
        <end position="392"/>
    </location>
</feature>
<evidence type="ECO:0000256" key="6">
    <source>
        <dbReference type="ARBA" id="ARBA00023015"/>
    </source>
</evidence>
<feature type="domain" description="C2H2-type" evidence="16">
    <location>
        <begin position="1651"/>
        <end position="1679"/>
    </location>
</feature>
<dbReference type="Gene3D" id="1.10.10.60">
    <property type="entry name" value="Homeodomain-like"/>
    <property type="match status" value="4"/>
</dbReference>
<dbReference type="Proteomes" id="UP000677054">
    <property type="component" value="Unassembled WGS sequence"/>
</dbReference>
<dbReference type="PROSITE" id="PS50071">
    <property type="entry name" value="HOMEOBOX_2"/>
    <property type="match status" value="4"/>
</dbReference>
<dbReference type="InterPro" id="IPR013087">
    <property type="entry name" value="Znf_C2H2_type"/>
</dbReference>
<dbReference type="InterPro" id="IPR001356">
    <property type="entry name" value="HD"/>
</dbReference>
<feature type="compositionally biased region" description="Pro residues" evidence="14">
    <location>
        <begin position="600"/>
        <end position="610"/>
    </location>
</feature>
<feature type="compositionally biased region" description="Basic and acidic residues" evidence="14">
    <location>
        <begin position="954"/>
        <end position="965"/>
    </location>
</feature>
<dbReference type="GO" id="GO:0000981">
    <property type="term" value="F:DNA-binding transcription factor activity, RNA polymerase II-specific"/>
    <property type="evidence" value="ECO:0007669"/>
    <property type="project" value="InterPro"/>
</dbReference>
<feature type="compositionally biased region" description="Polar residues" evidence="14">
    <location>
        <begin position="359"/>
        <end position="372"/>
    </location>
</feature>
<dbReference type="PROSITE" id="PS00027">
    <property type="entry name" value="HOMEOBOX_1"/>
    <property type="match status" value="2"/>
</dbReference>
<evidence type="ECO:0000256" key="5">
    <source>
        <dbReference type="ARBA" id="ARBA00022833"/>
    </source>
</evidence>
<evidence type="ECO:0000256" key="1">
    <source>
        <dbReference type="ARBA" id="ARBA00004123"/>
    </source>
</evidence>
<dbReference type="FunFam" id="3.30.160.60:FF:000081">
    <property type="entry name" value="Zinc finger homeobox protein 4"/>
    <property type="match status" value="1"/>
</dbReference>
<feature type="compositionally biased region" description="Polar residues" evidence="14">
    <location>
        <begin position="2583"/>
        <end position="2598"/>
    </location>
</feature>
<feature type="compositionally biased region" description="Acidic residues" evidence="14">
    <location>
        <begin position="118"/>
        <end position="127"/>
    </location>
</feature>
<feature type="region of interest" description="Disordered" evidence="14">
    <location>
        <begin position="1363"/>
        <end position="1387"/>
    </location>
</feature>
<feature type="domain" description="C2H2-type" evidence="16">
    <location>
        <begin position="1163"/>
        <end position="1191"/>
    </location>
</feature>
<feature type="compositionally biased region" description="Acidic residues" evidence="14">
    <location>
        <begin position="1234"/>
        <end position="1254"/>
    </location>
</feature>
<feature type="region of interest" description="Disordered" evidence="14">
    <location>
        <begin position="1226"/>
        <end position="1266"/>
    </location>
</feature>
<reference evidence="17" key="1">
    <citation type="submission" date="2020-11" db="EMBL/GenBank/DDBJ databases">
        <authorList>
            <person name="Tran Van P."/>
        </authorList>
    </citation>
    <scope>NUCLEOTIDE SEQUENCE</scope>
</reference>
<dbReference type="InterPro" id="IPR003604">
    <property type="entry name" value="Matrin/U1-like-C_Znf_C2H2"/>
</dbReference>
<evidence type="ECO:0000259" key="15">
    <source>
        <dbReference type="PROSITE" id="PS50071"/>
    </source>
</evidence>
<dbReference type="FunFam" id="1.10.10.60:FF:000080">
    <property type="entry name" value="Zinc finger homeobox protein 2"/>
    <property type="match status" value="1"/>
</dbReference>
<dbReference type="SMART" id="SM00355">
    <property type="entry name" value="ZnF_C2H2"/>
    <property type="match status" value="22"/>
</dbReference>
<dbReference type="EMBL" id="CAJPEV010001375">
    <property type="protein sequence ID" value="CAG0892301.1"/>
    <property type="molecule type" value="Genomic_DNA"/>
</dbReference>
<feature type="compositionally biased region" description="Basic and acidic residues" evidence="14">
    <location>
        <begin position="2003"/>
        <end position="2021"/>
    </location>
</feature>
<feature type="domain" description="C2H2-type" evidence="16">
    <location>
        <begin position="1403"/>
        <end position="1432"/>
    </location>
</feature>
<dbReference type="InterPro" id="IPR009057">
    <property type="entry name" value="Homeodomain-like_sf"/>
</dbReference>
<feature type="domain" description="C2H2-type" evidence="16">
    <location>
        <begin position="1290"/>
        <end position="1319"/>
    </location>
</feature>
<feature type="compositionally biased region" description="Polar residues" evidence="14">
    <location>
        <begin position="583"/>
        <end position="596"/>
    </location>
</feature>
<dbReference type="SMART" id="SM00389">
    <property type="entry name" value="HOX"/>
    <property type="match status" value="4"/>
</dbReference>
<feature type="compositionally biased region" description="Low complexity" evidence="14">
    <location>
        <begin position="39"/>
        <end position="51"/>
    </location>
</feature>
<evidence type="ECO:0000256" key="11">
    <source>
        <dbReference type="PROSITE-ProRule" id="PRU00042"/>
    </source>
</evidence>
<dbReference type="InterPro" id="IPR017970">
    <property type="entry name" value="Homeobox_CS"/>
</dbReference>
<name>A0A7R8XG65_9CRUS</name>
<dbReference type="Pfam" id="PF24056">
    <property type="entry name" value="zf-C2H2_ZFHX3"/>
    <property type="match status" value="1"/>
</dbReference>
<dbReference type="PROSITE" id="PS50157">
    <property type="entry name" value="ZINC_FINGER_C2H2_2"/>
    <property type="match status" value="10"/>
</dbReference>
<feature type="region of interest" description="Disordered" evidence="14">
    <location>
        <begin position="1699"/>
        <end position="1724"/>
    </location>
</feature>
<keyword evidence="6" id="KW-0805">Transcription regulation</keyword>
<feature type="region of interest" description="Disordered" evidence="14">
    <location>
        <begin position="1481"/>
        <end position="1513"/>
    </location>
</feature>
<feature type="region of interest" description="Disordered" evidence="14">
    <location>
        <begin position="2068"/>
        <end position="2139"/>
    </location>
</feature>
<feature type="compositionally biased region" description="Polar residues" evidence="14">
    <location>
        <begin position="2022"/>
        <end position="2032"/>
    </location>
</feature>
<dbReference type="GO" id="GO:0000978">
    <property type="term" value="F:RNA polymerase II cis-regulatory region sequence-specific DNA binding"/>
    <property type="evidence" value="ECO:0007669"/>
    <property type="project" value="TreeGrafter"/>
</dbReference>
<feature type="domain" description="Homeobox" evidence="15">
    <location>
        <begin position="1877"/>
        <end position="1937"/>
    </location>
</feature>
<comment type="subcellular location">
    <subcellularLocation>
        <location evidence="1 12 13">Nucleus</location>
    </subcellularLocation>
</comment>
<evidence type="ECO:0000256" key="10">
    <source>
        <dbReference type="ARBA" id="ARBA00023242"/>
    </source>
</evidence>
<feature type="region of interest" description="Disordered" evidence="14">
    <location>
        <begin position="2263"/>
        <end position="2283"/>
    </location>
</feature>
<feature type="DNA-binding region" description="Homeobox" evidence="12">
    <location>
        <begin position="1879"/>
        <end position="1938"/>
    </location>
</feature>
<organism evidence="17">
    <name type="scientific">Darwinula stevensoni</name>
    <dbReference type="NCBI Taxonomy" id="69355"/>
    <lineage>
        <taxon>Eukaryota</taxon>
        <taxon>Metazoa</taxon>
        <taxon>Ecdysozoa</taxon>
        <taxon>Arthropoda</taxon>
        <taxon>Crustacea</taxon>
        <taxon>Oligostraca</taxon>
        <taxon>Ostracoda</taxon>
        <taxon>Podocopa</taxon>
        <taxon>Podocopida</taxon>
        <taxon>Darwinulocopina</taxon>
        <taxon>Darwinuloidea</taxon>
        <taxon>Darwinulidae</taxon>
        <taxon>Darwinula</taxon>
    </lineage>
</organism>
<feature type="compositionally biased region" description="Basic and acidic residues" evidence="14">
    <location>
        <begin position="1971"/>
        <end position="1996"/>
    </location>
</feature>
<keyword evidence="7 12" id="KW-0238">DNA-binding</keyword>
<keyword evidence="3" id="KW-0677">Repeat</keyword>
<feature type="compositionally biased region" description="Low complexity" evidence="14">
    <location>
        <begin position="2111"/>
        <end position="2130"/>
    </location>
</feature>
<feature type="DNA-binding region" description="Homeobox" evidence="12">
    <location>
        <begin position="2602"/>
        <end position="2661"/>
    </location>
</feature>
<feature type="region of interest" description="Disordered" evidence="14">
    <location>
        <begin position="202"/>
        <end position="223"/>
    </location>
</feature>
<feature type="region of interest" description="Disordered" evidence="14">
    <location>
        <begin position="2569"/>
        <end position="2605"/>
    </location>
</feature>
<gene>
    <name evidence="17" type="ORF">DSTB1V02_LOCUS7029</name>
</gene>
<feature type="compositionally biased region" description="Low complexity" evidence="14">
    <location>
        <begin position="2346"/>
        <end position="2359"/>
    </location>
</feature>
<keyword evidence="4 11" id="KW-0863">Zinc-finger</keyword>
<keyword evidence="5" id="KW-0862">Zinc</keyword>
<feature type="compositionally biased region" description="Low complexity" evidence="14">
    <location>
        <begin position="2263"/>
        <end position="2281"/>
    </location>
</feature>
<proteinExistence type="predicted"/>
<evidence type="ECO:0000313" key="17">
    <source>
        <dbReference type="EMBL" id="CAD7247195.1"/>
    </source>
</evidence>
<feature type="compositionally biased region" description="Polar residues" evidence="14">
    <location>
        <begin position="1941"/>
        <end position="1954"/>
    </location>
</feature>
<feature type="domain" description="C2H2-type" evidence="16">
    <location>
        <begin position="1094"/>
        <end position="1124"/>
    </location>
</feature>
<feature type="domain" description="C2H2-type" evidence="16">
    <location>
        <begin position="2219"/>
        <end position="2246"/>
    </location>
</feature>
<feature type="region of interest" description="Disordered" evidence="14">
    <location>
        <begin position="1938"/>
        <end position="1957"/>
    </location>
</feature>
<feature type="domain" description="Homeobox" evidence="15">
    <location>
        <begin position="2375"/>
        <end position="2435"/>
    </location>
</feature>
<feature type="domain" description="C2H2-type" evidence="16">
    <location>
        <begin position="1515"/>
        <end position="1543"/>
    </location>
</feature>